<dbReference type="PANTHER" id="PTHR43156">
    <property type="entry name" value="STAGE II SPORULATION PROTEIN E-RELATED"/>
    <property type="match status" value="1"/>
</dbReference>
<protein>
    <recommendedName>
        <fullName evidence="2">PPM-type phosphatase domain-containing protein</fullName>
    </recommendedName>
</protein>
<evidence type="ECO:0000313" key="3">
    <source>
        <dbReference type="EMBL" id="GAA2454633.1"/>
    </source>
</evidence>
<dbReference type="InterPro" id="IPR036457">
    <property type="entry name" value="PPM-type-like_dom_sf"/>
</dbReference>
<evidence type="ECO:0000256" key="1">
    <source>
        <dbReference type="ARBA" id="ARBA00022801"/>
    </source>
</evidence>
<organism evidence="3 4">
    <name type="scientific">Streptomyces macrosporus</name>
    <dbReference type="NCBI Taxonomy" id="44032"/>
    <lineage>
        <taxon>Bacteria</taxon>
        <taxon>Bacillati</taxon>
        <taxon>Actinomycetota</taxon>
        <taxon>Actinomycetes</taxon>
        <taxon>Kitasatosporales</taxon>
        <taxon>Streptomycetaceae</taxon>
        <taxon>Streptomyces</taxon>
    </lineage>
</organism>
<gene>
    <name evidence="3" type="ORF">GCM10010405_43090</name>
</gene>
<dbReference type="Proteomes" id="UP001501638">
    <property type="component" value="Unassembled WGS sequence"/>
</dbReference>
<dbReference type="SMART" id="SM00331">
    <property type="entry name" value="PP2C_SIG"/>
    <property type="match status" value="1"/>
</dbReference>
<dbReference type="InterPro" id="IPR052016">
    <property type="entry name" value="Bact_Sigma-Reg"/>
</dbReference>
<accession>A0ABP5XFK1</accession>
<dbReference type="Pfam" id="PF07228">
    <property type="entry name" value="SpoIIE"/>
    <property type="match status" value="1"/>
</dbReference>
<evidence type="ECO:0000313" key="4">
    <source>
        <dbReference type="Proteomes" id="UP001501638"/>
    </source>
</evidence>
<reference evidence="4" key="1">
    <citation type="journal article" date="2019" name="Int. J. Syst. Evol. Microbiol.">
        <title>The Global Catalogue of Microorganisms (GCM) 10K type strain sequencing project: providing services to taxonomists for standard genome sequencing and annotation.</title>
        <authorList>
            <consortium name="The Broad Institute Genomics Platform"/>
            <consortium name="The Broad Institute Genome Sequencing Center for Infectious Disease"/>
            <person name="Wu L."/>
            <person name="Ma J."/>
        </authorList>
    </citation>
    <scope>NUCLEOTIDE SEQUENCE [LARGE SCALE GENOMIC DNA]</scope>
    <source>
        <strain evidence="4">JCM 6305</strain>
    </source>
</reference>
<evidence type="ECO:0000259" key="2">
    <source>
        <dbReference type="SMART" id="SM00331"/>
    </source>
</evidence>
<comment type="caution">
    <text evidence="3">The sequence shown here is derived from an EMBL/GenBank/DDBJ whole genome shotgun (WGS) entry which is preliminary data.</text>
</comment>
<dbReference type="EMBL" id="BAAASZ010000030">
    <property type="protein sequence ID" value="GAA2454633.1"/>
    <property type="molecule type" value="Genomic_DNA"/>
</dbReference>
<dbReference type="Gene3D" id="3.60.40.10">
    <property type="entry name" value="PPM-type phosphatase domain"/>
    <property type="match status" value="1"/>
</dbReference>
<name>A0ABP5XFK1_9ACTN</name>
<keyword evidence="4" id="KW-1185">Reference proteome</keyword>
<sequence>MDVTERRRTGNEAARARRRLTLIADASLRIGTTLDLEQTAREPAEVCVPDLAVEVGGDWFDAIPLAGDKTALVVGDVMGSGINAAATMGRLRTATRAYADLDLSPTEILERLDHTTTRLEEAIATCAYAVHDPHRARCRISLAGHLPPALVRPGRAPQLLDLPTGAPLGVGGIPFQTTPFDLGPGDRLVLYTDGLVETRDQAVDQHLNTLLGLLDDPERPLEETCDRLLHALRRPDDHDDVALLVAQVRPLPDHQASRP</sequence>
<keyword evidence="1" id="KW-0378">Hydrolase</keyword>
<dbReference type="SUPFAM" id="SSF81606">
    <property type="entry name" value="PP2C-like"/>
    <property type="match status" value="1"/>
</dbReference>
<feature type="domain" description="PPM-type phosphatase" evidence="2">
    <location>
        <begin position="43"/>
        <end position="248"/>
    </location>
</feature>
<dbReference type="InterPro" id="IPR001932">
    <property type="entry name" value="PPM-type_phosphatase-like_dom"/>
</dbReference>
<dbReference type="PANTHER" id="PTHR43156:SF2">
    <property type="entry name" value="STAGE II SPORULATION PROTEIN E"/>
    <property type="match status" value="1"/>
</dbReference>
<proteinExistence type="predicted"/>